<dbReference type="STRING" id="655863.F0XNB1"/>
<dbReference type="SUPFAM" id="SSF54695">
    <property type="entry name" value="POZ domain"/>
    <property type="match status" value="1"/>
</dbReference>
<keyword evidence="2" id="KW-1185">Reference proteome</keyword>
<reference evidence="1 2" key="1">
    <citation type="journal article" date="2011" name="Proc. Natl. Acad. Sci. U.S.A.">
        <title>Genome and transcriptome analyses of the mountain pine beetle-fungal symbiont Grosmannia clavigera, a lodgepole pine pathogen.</title>
        <authorList>
            <person name="DiGuistini S."/>
            <person name="Wang Y."/>
            <person name="Liao N.Y."/>
            <person name="Taylor G."/>
            <person name="Tanguay P."/>
            <person name="Feau N."/>
            <person name="Henrissat B."/>
            <person name="Chan S.K."/>
            <person name="Hesse-Orce U."/>
            <person name="Alamouti S.M."/>
            <person name="Tsui C.K.M."/>
            <person name="Docking R.T."/>
            <person name="Levasseur A."/>
            <person name="Haridas S."/>
            <person name="Robertson G."/>
            <person name="Birol I."/>
            <person name="Holt R.A."/>
            <person name="Marra M.A."/>
            <person name="Hamelin R.C."/>
            <person name="Hirst M."/>
            <person name="Jones S.J.M."/>
            <person name="Bohlmann J."/>
            <person name="Breuil C."/>
        </authorList>
    </citation>
    <scope>NUCLEOTIDE SEQUENCE [LARGE SCALE GENOMIC DNA]</scope>
    <source>
        <strain evidence="2">kw1407 / UAMH 11150</strain>
    </source>
</reference>
<dbReference type="EMBL" id="GL629795">
    <property type="protein sequence ID" value="EFX00950.1"/>
    <property type="molecule type" value="Genomic_DNA"/>
</dbReference>
<name>F0XNB1_GROCL</name>
<dbReference type="InterPro" id="IPR011333">
    <property type="entry name" value="SKP1/BTB/POZ_sf"/>
</dbReference>
<evidence type="ECO:0000313" key="1">
    <source>
        <dbReference type="EMBL" id="EFX00950.1"/>
    </source>
</evidence>
<proteinExistence type="predicted"/>
<gene>
    <name evidence="1" type="ORF">CMQ_2031</name>
</gene>
<dbReference type="RefSeq" id="XP_014170432.1">
    <property type="nucleotide sequence ID" value="XM_014314957.1"/>
</dbReference>
<dbReference type="eggNOG" id="ENOG502S8FX">
    <property type="taxonomic scope" value="Eukaryota"/>
</dbReference>
<dbReference type="InParanoid" id="F0XNB1"/>
<organism evidence="2">
    <name type="scientific">Grosmannia clavigera (strain kw1407 / UAMH 11150)</name>
    <name type="common">Blue stain fungus</name>
    <name type="synonym">Graphiocladiella clavigera</name>
    <dbReference type="NCBI Taxonomy" id="655863"/>
    <lineage>
        <taxon>Eukaryota</taxon>
        <taxon>Fungi</taxon>
        <taxon>Dikarya</taxon>
        <taxon>Ascomycota</taxon>
        <taxon>Pezizomycotina</taxon>
        <taxon>Sordariomycetes</taxon>
        <taxon>Sordariomycetidae</taxon>
        <taxon>Ophiostomatales</taxon>
        <taxon>Ophiostomataceae</taxon>
        <taxon>Leptographium</taxon>
    </lineage>
</organism>
<evidence type="ECO:0008006" key="3">
    <source>
        <dbReference type="Google" id="ProtNLM"/>
    </source>
</evidence>
<dbReference type="HOGENOM" id="CLU_031555_3_1_1"/>
<sequence>METPKLKLDPDGDVVLILENPNAQLLQWGDKDLEKTGRAVEGEAMRAPAVEELRMLVSSRHLCLASSTFKTMLGGPWRESTGSNTRIREVWASDWDAEAFLIVLSLIHGQHLSDYSVPNLEELAKIAVIVDYYDCHDAVELLAEVWIRDLQKELPSSYGKQCVLWMFISWVFLRVDILENMARLAVEGCKGPVQTMGLPLPDSLLQVIEAKSAEVKTRILKILENLKESLITKGCNMQCTDLTLGALTRQMHTAQLLPSRVQGMSVVYLQNVVSKFTSTPSNCRRAQYSVKCDLQAKIRPFQKKGQLQLENLQLEEIWSNRLRSREEKRFNAMEMMIDWWKPEA</sequence>
<dbReference type="Gene3D" id="3.30.710.10">
    <property type="entry name" value="Potassium Channel Kv1.1, Chain A"/>
    <property type="match status" value="1"/>
</dbReference>
<accession>F0XNB1</accession>
<evidence type="ECO:0000313" key="2">
    <source>
        <dbReference type="Proteomes" id="UP000007796"/>
    </source>
</evidence>
<protein>
    <recommendedName>
        <fullName evidence="3">BTB domain-containing protein</fullName>
    </recommendedName>
</protein>
<dbReference type="Proteomes" id="UP000007796">
    <property type="component" value="Unassembled WGS sequence"/>
</dbReference>
<dbReference type="OrthoDB" id="5326346at2759"/>
<dbReference type="GeneID" id="25974976"/>
<dbReference type="AlphaFoldDB" id="F0XNB1"/>